<protein>
    <recommendedName>
        <fullName evidence="1">S1 motif domain-containing protein</fullName>
    </recommendedName>
</protein>
<evidence type="ECO:0000259" key="1">
    <source>
        <dbReference type="PROSITE" id="PS50126"/>
    </source>
</evidence>
<evidence type="ECO:0000313" key="3">
    <source>
        <dbReference type="Proteomes" id="UP001500655"/>
    </source>
</evidence>
<dbReference type="Gene3D" id="2.40.50.140">
    <property type="entry name" value="Nucleic acid-binding proteins"/>
    <property type="match status" value="1"/>
</dbReference>
<proteinExistence type="predicted"/>
<feature type="domain" description="S1 motif" evidence="1">
    <location>
        <begin position="16"/>
        <end position="73"/>
    </location>
</feature>
<gene>
    <name evidence="2" type="ORF">GCM10009681_35050</name>
</gene>
<evidence type="ECO:0000313" key="2">
    <source>
        <dbReference type="EMBL" id="GAA1760830.1"/>
    </source>
</evidence>
<dbReference type="InterPro" id="IPR012340">
    <property type="entry name" value="NA-bd_OB-fold"/>
</dbReference>
<comment type="caution">
    <text evidence="2">The sequence shown here is derived from an EMBL/GenBank/DDBJ whole genome shotgun (WGS) entry which is preliminary data.</text>
</comment>
<dbReference type="InterPro" id="IPR003029">
    <property type="entry name" value="S1_domain"/>
</dbReference>
<dbReference type="SMART" id="SM00316">
    <property type="entry name" value="S1"/>
    <property type="match status" value="1"/>
</dbReference>
<accession>A0ABP4WYG8</accession>
<sequence length="73" mass="7625">MPQISWADFQARHHVGDVVQGRVTSVAPFGAFVEVDGFDGLLVGDGSPAVGTLVSARILGIDPEKTRFSLSAA</sequence>
<organism evidence="2 3">
    <name type="scientific">Luedemannella helvata</name>
    <dbReference type="NCBI Taxonomy" id="349315"/>
    <lineage>
        <taxon>Bacteria</taxon>
        <taxon>Bacillati</taxon>
        <taxon>Actinomycetota</taxon>
        <taxon>Actinomycetes</taxon>
        <taxon>Micromonosporales</taxon>
        <taxon>Micromonosporaceae</taxon>
        <taxon>Luedemannella</taxon>
    </lineage>
</organism>
<reference evidence="3" key="1">
    <citation type="journal article" date="2019" name="Int. J. Syst. Evol. Microbiol.">
        <title>The Global Catalogue of Microorganisms (GCM) 10K type strain sequencing project: providing services to taxonomists for standard genome sequencing and annotation.</title>
        <authorList>
            <consortium name="The Broad Institute Genomics Platform"/>
            <consortium name="The Broad Institute Genome Sequencing Center for Infectious Disease"/>
            <person name="Wu L."/>
            <person name="Ma J."/>
        </authorList>
    </citation>
    <scope>NUCLEOTIDE SEQUENCE [LARGE SCALE GENOMIC DNA]</scope>
    <source>
        <strain evidence="3">JCM 13249</strain>
    </source>
</reference>
<dbReference type="SUPFAM" id="SSF50249">
    <property type="entry name" value="Nucleic acid-binding proteins"/>
    <property type="match status" value="1"/>
</dbReference>
<dbReference type="RefSeq" id="WP_344082863.1">
    <property type="nucleotide sequence ID" value="NZ_BAAALS010000016.1"/>
</dbReference>
<keyword evidence="3" id="KW-1185">Reference proteome</keyword>
<dbReference type="EMBL" id="BAAALS010000016">
    <property type="protein sequence ID" value="GAA1760830.1"/>
    <property type="molecule type" value="Genomic_DNA"/>
</dbReference>
<dbReference type="Proteomes" id="UP001500655">
    <property type="component" value="Unassembled WGS sequence"/>
</dbReference>
<name>A0ABP4WYG8_9ACTN</name>
<dbReference type="PROSITE" id="PS50126">
    <property type="entry name" value="S1"/>
    <property type="match status" value="1"/>
</dbReference>
<dbReference type="Pfam" id="PF00575">
    <property type="entry name" value="S1"/>
    <property type="match status" value="1"/>
</dbReference>